<dbReference type="Gene3D" id="3.30.1370.120">
    <property type="match status" value="1"/>
</dbReference>
<reference evidence="3" key="1">
    <citation type="journal article" date="2014" name="Int. J. Syst. Evol. Microbiol.">
        <title>Complete genome sequence of Corynebacterium casei LMG S-19264T (=DSM 44701T), isolated from a smear-ripened cheese.</title>
        <authorList>
            <consortium name="US DOE Joint Genome Institute (JGI-PGF)"/>
            <person name="Walter F."/>
            <person name="Albersmeier A."/>
            <person name="Kalinowski J."/>
            <person name="Ruckert C."/>
        </authorList>
    </citation>
    <scope>NUCLEOTIDE SEQUENCE</scope>
    <source>
        <strain evidence="3">CGMCC 1.15762</strain>
    </source>
</reference>
<evidence type="ECO:0000313" key="4">
    <source>
        <dbReference type="Proteomes" id="UP000617145"/>
    </source>
</evidence>
<dbReference type="EMBL" id="BMJV01000009">
    <property type="protein sequence ID" value="GGG84025.1"/>
    <property type="molecule type" value="Genomic_DNA"/>
</dbReference>
<feature type="region of interest" description="Disordered" evidence="1">
    <location>
        <begin position="214"/>
        <end position="247"/>
    </location>
</feature>
<name>A0A8J2ZMS8_9RHOB</name>
<comment type="caution">
    <text evidence="3">The sequence shown here is derived from an EMBL/GenBank/DDBJ whole genome shotgun (WGS) entry which is preliminary data.</text>
</comment>
<keyword evidence="2" id="KW-0732">Signal</keyword>
<feature type="region of interest" description="Disordered" evidence="1">
    <location>
        <begin position="42"/>
        <end position="66"/>
    </location>
</feature>
<keyword evidence="4" id="KW-1185">Reference proteome</keyword>
<evidence type="ECO:0000256" key="1">
    <source>
        <dbReference type="SAM" id="MobiDB-lite"/>
    </source>
</evidence>
<dbReference type="Gene3D" id="3.55.50.30">
    <property type="match status" value="1"/>
</dbReference>
<feature type="chain" id="PRO_5035210269" evidence="2">
    <location>
        <begin position="32"/>
        <end position="247"/>
    </location>
</feature>
<evidence type="ECO:0000313" key="3">
    <source>
        <dbReference type="EMBL" id="GGG84025.1"/>
    </source>
</evidence>
<sequence>MRMPHPFSRSRRECAAAVTLALLVVTGPVAAQDAASEPLATPAPVAGPVSDPVSGPGVAPTATPAGAAEGQGIADALTQPADYLVLRQPVVEFLQILARDRGLRLDMTDRVRGTIVDMRLSGSVEDLLDQLAEAHALDWFAFNGVIHVSTVGEAVTRLIRLGDLDADHAVAVLDDAGLALERYPIRSTAERSTVAISGPPRMLALAEAVIESVPKRNSAQPKQRTEQRSVTVRRGVEVEQTDVPTAD</sequence>
<dbReference type="Proteomes" id="UP000617145">
    <property type="component" value="Unassembled WGS sequence"/>
</dbReference>
<dbReference type="InterPro" id="IPR038591">
    <property type="entry name" value="NolW-like_sf"/>
</dbReference>
<reference evidence="3" key="2">
    <citation type="submission" date="2020-09" db="EMBL/GenBank/DDBJ databases">
        <authorList>
            <person name="Sun Q."/>
            <person name="Zhou Y."/>
        </authorList>
    </citation>
    <scope>NUCLEOTIDE SEQUENCE</scope>
    <source>
        <strain evidence="3">CGMCC 1.15762</strain>
    </source>
</reference>
<feature type="compositionally biased region" description="Low complexity" evidence="1">
    <location>
        <begin position="55"/>
        <end position="66"/>
    </location>
</feature>
<dbReference type="AlphaFoldDB" id="A0A8J2ZMS8"/>
<feature type="signal peptide" evidence="2">
    <location>
        <begin position="1"/>
        <end position="31"/>
    </location>
</feature>
<evidence type="ECO:0000256" key="2">
    <source>
        <dbReference type="SAM" id="SignalP"/>
    </source>
</evidence>
<protein>
    <submittedName>
        <fullName evidence="3">Uncharacterized protein</fullName>
    </submittedName>
</protein>
<organism evidence="3 4">
    <name type="scientific">Salipiger pallidus</name>
    <dbReference type="NCBI Taxonomy" id="1775170"/>
    <lineage>
        <taxon>Bacteria</taxon>
        <taxon>Pseudomonadati</taxon>
        <taxon>Pseudomonadota</taxon>
        <taxon>Alphaproteobacteria</taxon>
        <taxon>Rhodobacterales</taxon>
        <taxon>Roseobacteraceae</taxon>
        <taxon>Salipiger</taxon>
    </lineage>
</organism>
<proteinExistence type="predicted"/>
<accession>A0A8J2ZMS8</accession>
<gene>
    <name evidence="3" type="ORF">GCM10011415_37570</name>
</gene>